<dbReference type="Gene3D" id="3.40.50.410">
    <property type="entry name" value="von Willebrand factor, type A domain"/>
    <property type="match status" value="1"/>
</dbReference>
<dbReference type="InterPro" id="IPR036465">
    <property type="entry name" value="vWFA_dom_sf"/>
</dbReference>
<proteinExistence type="predicted"/>
<accession>A0A3N1H6Y8</accession>
<dbReference type="EMBL" id="RJKM01000001">
    <property type="protein sequence ID" value="ROP38186.1"/>
    <property type="molecule type" value="Genomic_DNA"/>
</dbReference>
<evidence type="ECO:0000313" key="1">
    <source>
        <dbReference type="EMBL" id="ROP38186.1"/>
    </source>
</evidence>
<dbReference type="AlphaFoldDB" id="A0A3N1H6Y8"/>
<comment type="caution">
    <text evidence="1">The sequence shown here is derived from an EMBL/GenBank/DDBJ whole genome shotgun (WGS) entry which is preliminary data.</text>
</comment>
<evidence type="ECO:0000313" key="2">
    <source>
        <dbReference type="Proteomes" id="UP000268727"/>
    </source>
</evidence>
<sequence length="193" mass="20405">MGSDVLPCYVVCDVSPSMTDHLGEVNAGLREFRGAVHADPSAAALTRVCVVGFAAVATVLQPLRPAAELTELSASRPRAGTNFGPAFALLRETISHDVRALKARRLRVCRPVVFFTSDGRPTDPATWPDAFAALADPAWPARPTVVAYGLGAVDRGTLDRIGTFRVFLGQDGIRLGTALAVSVTGTARHADRV</sequence>
<keyword evidence="2" id="KW-1185">Reference proteome</keyword>
<dbReference type="SUPFAM" id="SSF53300">
    <property type="entry name" value="vWA-like"/>
    <property type="match status" value="1"/>
</dbReference>
<gene>
    <name evidence="1" type="ORF">EDD40_3527</name>
</gene>
<dbReference type="OrthoDB" id="9806395at2"/>
<dbReference type="Proteomes" id="UP000268727">
    <property type="component" value="Unassembled WGS sequence"/>
</dbReference>
<name>A0A3N1H6Y8_9PSEU</name>
<reference evidence="1 2" key="1">
    <citation type="submission" date="2018-11" db="EMBL/GenBank/DDBJ databases">
        <title>Sequencing the genomes of 1000 actinobacteria strains.</title>
        <authorList>
            <person name="Klenk H.-P."/>
        </authorList>
    </citation>
    <scope>NUCLEOTIDE SEQUENCE [LARGE SCALE GENOMIC DNA]</scope>
    <source>
        <strain evidence="1 2">DSM 44231</strain>
    </source>
</reference>
<dbReference type="RefSeq" id="WP_123743875.1">
    <property type="nucleotide sequence ID" value="NZ_RJKM01000001.1"/>
</dbReference>
<protein>
    <submittedName>
        <fullName evidence="1">Uncharacterized protein YegL</fullName>
    </submittedName>
</protein>
<organism evidence="1 2">
    <name type="scientific">Saccharothrix texasensis</name>
    <dbReference type="NCBI Taxonomy" id="103734"/>
    <lineage>
        <taxon>Bacteria</taxon>
        <taxon>Bacillati</taxon>
        <taxon>Actinomycetota</taxon>
        <taxon>Actinomycetes</taxon>
        <taxon>Pseudonocardiales</taxon>
        <taxon>Pseudonocardiaceae</taxon>
        <taxon>Saccharothrix</taxon>
    </lineage>
</organism>